<proteinExistence type="predicted"/>
<organism evidence="1 2">
    <name type="scientific">Boudabousia liubingyangii</name>
    <dbReference type="NCBI Taxonomy" id="1921764"/>
    <lineage>
        <taxon>Bacteria</taxon>
        <taxon>Bacillati</taxon>
        <taxon>Actinomycetota</taxon>
        <taxon>Actinomycetes</taxon>
        <taxon>Actinomycetales</taxon>
        <taxon>Actinomycetaceae</taxon>
        <taxon>Boudabousia</taxon>
    </lineage>
</organism>
<keyword evidence="2" id="KW-1185">Reference proteome</keyword>
<dbReference type="AlphaFoldDB" id="A0A1Q5PPP3"/>
<evidence type="ECO:0008006" key="3">
    <source>
        <dbReference type="Google" id="ProtNLM"/>
    </source>
</evidence>
<dbReference type="Proteomes" id="UP000186785">
    <property type="component" value="Unassembled WGS sequence"/>
</dbReference>
<dbReference type="RefSeq" id="WP_073708415.1">
    <property type="nucleotide sequence ID" value="NZ_MQSV01000001.1"/>
</dbReference>
<dbReference type="EMBL" id="MQSV01000001">
    <property type="protein sequence ID" value="OKL49524.1"/>
    <property type="molecule type" value="Genomic_DNA"/>
</dbReference>
<protein>
    <recommendedName>
        <fullName evidence="3">Glycosyltransferase family 1 protein</fullName>
    </recommendedName>
</protein>
<reference evidence="1 2" key="1">
    <citation type="submission" date="2016-11" db="EMBL/GenBank/DDBJ databases">
        <title>Actinomyces gypaetusis sp. nov. isolated from the vulture Gypaetus barbatus in Qinghai Tibet Plateau China.</title>
        <authorList>
            <person name="Meng X."/>
        </authorList>
    </citation>
    <scope>NUCLEOTIDE SEQUENCE [LARGE SCALE GENOMIC DNA]</scope>
    <source>
        <strain evidence="1 2">VUL4_2</strain>
    </source>
</reference>
<dbReference type="OrthoDB" id="3676510at2"/>
<sequence length="292" mass="33005">MITDYAQEHDRKWDLLTPPPIKLTPKGILERGRFDRNLLRLRNNYDLLHVHYGTNGYYLWGFKGPSLLHFHGTDARKNAYNPGQKQLIKKSIAEATAVVYSTLDLLPWMERISEEPVYLPNPAPKSIPLEQMKPVVENLIFFNTRWDGSKGGLALVKTAEELVQKGFIVHGMDWGNLAPLAKQSGVTLHPLASPQEFQALLSAAHVIVGQIAYPALTISDMMSLQTGRPLVMHPLLRETPALPALRQNLTTRVVTATQDSSEQRNADQIKWVEENHGIDKVFAKWDSLYQKL</sequence>
<evidence type="ECO:0000313" key="2">
    <source>
        <dbReference type="Proteomes" id="UP000186785"/>
    </source>
</evidence>
<dbReference type="SUPFAM" id="SSF53756">
    <property type="entry name" value="UDP-Glycosyltransferase/glycogen phosphorylase"/>
    <property type="match status" value="1"/>
</dbReference>
<comment type="caution">
    <text evidence="1">The sequence shown here is derived from an EMBL/GenBank/DDBJ whole genome shotgun (WGS) entry which is preliminary data.</text>
</comment>
<dbReference type="Gene3D" id="3.40.50.2000">
    <property type="entry name" value="Glycogen Phosphorylase B"/>
    <property type="match status" value="1"/>
</dbReference>
<name>A0A1Q5PPP3_9ACTO</name>
<accession>A0A1Q5PPP3</accession>
<gene>
    <name evidence="1" type="ORF">BSR29_00780</name>
</gene>
<evidence type="ECO:0000313" key="1">
    <source>
        <dbReference type="EMBL" id="OKL49524.1"/>
    </source>
</evidence>